<gene>
    <name evidence="1" type="ORF">ABWK59_29105</name>
</gene>
<accession>A0AAU8K1X9</accession>
<protein>
    <submittedName>
        <fullName evidence="1">Uncharacterized protein</fullName>
    </submittedName>
</protein>
<reference evidence="1" key="1">
    <citation type="submission" date="2024-06" db="EMBL/GenBank/DDBJ databases">
        <title>The genome sequences of Kitasatospora sp. strain HUAS MG31.</title>
        <authorList>
            <person name="Mo P."/>
        </authorList>
    </citation>
    <scope>NUCLEOTIDE SEQUENCE</scope>
    <source>
        <strain evidence="1">HUAS MG31</strain>
    </source>
</reference>
<organism evidence="1">
    <name type="scientific">Kitasatospora camelliae</name>
    <dbReference type="NCBI Taxonomy" id="3156397"/>
    <lineage>
        <taxon>Bacteria</taxon>
        <taxon>Bacillati</taxon>
        <taxon>Actinomycetota</taxon>
        <taxon>Actinomycetes</taxon>
        <taxon>Kitasatosporales</taxon>
        <taxon>Streptomycetaceae</taxon>
        <taxon>Kitasatospora</taxon>
    </lineage>
</organism>
<sequence length="207" mass="21405">MDSSSLVSTRRALHAVAELLLAGPQYRASGTIRLRAHPGGFATRLEPRLQVVGAELMGAGRRLPLRATTCAELAAAVGVEPGAPAGLYGDGSGASPQDAVDADPVAAELIAGCFAAADAVLRELFPGADPVIWPEHFDIGVTVDGVNYGVSPGDAYSSAPYAYVGPHTPRTGPFWNAPFGAARPMSELADRPALREFLAEGCRQAAL</sequence>
<dbReference type="KEGG" id="kcm:ABWK59_29105"/>
<dbReference type="EMBL" id="CP159872">
    <property type="protein sequence ID" value="XCM82682.1"/>
    <property type="molecule type" value="Genomic_DNA"/>
</dbReference>
<name>A0AAU8K1X9_9ACTN</name>
<proteinExistence type="predicted"/>
<dbReference type="AlphaFoldDB" id="A0AAU8K1X9"/>
<dbReference type="RefSeq" id="WP_354643614.1">
    <property type="nucleotide sequence ID" value="NZ_CP159872.1"/>
</dbReference>
<evidence type="ECO:0000313" key="1">
    <source>
        <dbReference type="EMBL" id="XCM82682.1"/>
    </source>
</evidence>